<proteinExistence type="predicted"/>
<gene>
    <name evidence="6" type="ORF">SJ059_30300</name>
</gene>
<comment type="subcellular location">
    <subcellularLocation>
        <location evidence="1">Membrane</location>
        <topology evidence="1">Multi-pass membrane protein</topology>
    </subcellularLocation>
</comment>
<dbReference type="InterPro" id="IPR002797">
    <property type="entry name" value="Polysacc_synth"/>
</dbReference>
<organism evidence="6 7">
    <name type="scientific">Klebsiella aerogenes</name>
    <name type="common">Enterobacter aerogenes</name>
    <dbReference type="NCBI Taxonomy" id="548"/>
    <lineage>
        <taxon>Bacteria</taxon>
        <taxon>Pseudomonadati</taxon>
        <taxon>Pseudomonadota</taxon>
        <taxon>Gammaproteobacteria</taxon>
        <taxon>Enterobacterales</taxon>
        <taxon>Enterobacteriaceae</taxon>
        <taxon>Klebsiella/Raoultella group</taxon>
        <taxon>Klebsiella</taxon>
    </lineage>
</organism>
<dbReference type="GO" id="GO:0016020">
    <property type="term" value="C:membrane"/>
    <property type="evidence" value="ECO:0007669"/>
    <property type="project" value="UniProtKB-SubCell"/>
</dbReference>
<dbReference type="Proteomes" id="UP001279012">
    <property type="component" value="Unassembled WGS sequence"/>
</dbReference>
<evidence type="ECO:0000313" key="7">
    <source>
        <dbReference type="Proteomes" id="UP001279012"/>
    </source>
</evidence>
<dbReference type="AlphaFoldDB" id="A0AAW9EAZ6"/>
<feature type="non-terminal residue" evidence="6">
    <location>
        <position position="86"/>
    </location>
</feature>
<keyword evidence="3 5" id="KW-1133">Transmembrane helix</keyword>
<evidence type="ECO:0000256" key="2">
    <source>
        <dbReference type="ARBA" id="ARBA00022692"/>
    </source>
</evidence>
<name>A0AAW9EAZ6_KLEAE</name>
<comment type="caution">
    <text evidence="6">The sequence shown here is derived from an EMBL/GenBank/DDBJ whole genome shotgun (WGS) entry which is preliminary data.</text>
</comment>
<dbReference type="EMBL" id="JAWZZT010001240">
    <property type="protein sequence ID" value="MDX7018720.1"/>
    <property type="molecule type" value="Genomic_DNA"/>
</dbReference>
<reference evidence="6" key="1">
    <citation type="submission" date="2023-11" db="EMBL/GenBank/DDBJ databases">
        <title>Detection of rare carbapenemases in Enterobacterales - comparison of two colorimetric and two CIM-based carbapenemase assays.</title>
        <authorList>
            <person name="Schaffarczyk L."/>
            <person name="Noster J."/>
            <person name="Stelzer Y."/>
            <person name="Sattler J."/>
            <person name="Gatermann S."/>
            <person name="Hamprecht A."/>
        </authorList>
    </citation>
    <scope>NUCLEOTIDE SEQUENCE</scope>
    <source>
        <strain evidence="6">CIM-Cont-037</strain>
    </source>
</reference>
<dbReference type="Pfam" id="PF01943">
    <property type="entry name" value="Polysacc_synt"/>
    <property type="match status" value="1"/>
</dbReference>
<evidence type="ECO:0000313" key="6">
    <source>
        <dbReference type="EMBL" id="MDX7018720.1"/>
    </source>
</evidence>
<evidence type="ECO:0000256" key="5">
    <source>
        <dbReference type="SAM" id="Phobius"/>
    </source>
</evidence>
<feature type="non-terminal residue" evidence="6">
    <location>
        <position position="1"/>
    </location>
</feature>
<feature type="transmembrane region" description="Helical" evidence="5">
    <location>
        <begin position="62"/>
        <end position="81"/>
    </location>
</feature>
<sequence length="86" mass="9731">FLVPLINGIFAIIGTSLAFIVAYQRLNVRVNSFDAKVISILLKDGWYIFQSKIFSTLYKNSNIIILGFFANPTTVGLYSLLERVIR</sequence>
<keyword evidence="2 5" id="KW-0812">Transmembrane</keyword>
<evidence type="ECO:0000256" key="1">
    <source>
        <dbReference type="ARBA" id="ARBA00004141"/>
    </source>
</evidence>
<accession>A0AAW9EAZ6</accession>
<feature type="transmembrane region" description="Helical" evidence="5">
    <location>
        <begin position="6"/>
        <end position="23"/>
    </location>
</feature>
<keyword evidence="4 5" id="KW-0472">Membrane</keyword>
<evidence type="ECO:0000256" key="3">
    <source>
        <dbReference type="ARBA" id="ARBA00022989"/>
    </source>
</evidence>
<evidence type="ECO:0000256" key="4">
    <source>
        <dbReference type="ARBA" id="ARBA00023136"/>
    </source>
</evidence>
<protein>
    <submittedName>
        <fullName evidence="6">Oligosaccharide flippase family protein</fullName>
    </submittedName>
</protein>